<keyword evidence="1" id="KW-0645">Protease</keyword>
<dbReference type="Pfam" id="PF00574">
    <property type="entry name" value="CLP_protease"/>
    <property type="match status" value="1"/>
</dbReference>
<protein>
    <submittedName>
        <fullName evidence="1">ATP-dependent Clp protease proteolytic subunit</fullName>
        <ecNumber evidence="1">3.4.21.92</ecNumber>
    </submittedName>
</protein>
<dbReference type="SUPFAM" id="SSF52096">
    <property type="entry name" value="ClpP/crotonase"/>
    <property type="match status" value="1"/>
</dbReference>
<dbReference type="EC" id="3.4.21.92" evidence="1"/>
<dbReference type="AlphaFoldDB" id="A0A645EMB8"/>
<dbReference type="GO" id="GO:0004252">
    <property type="term" value="F:serine-type endopeptidase activity"/>
    <property type="evidence" value="ECO:0007669"/>
    <property type="project" value="UniProtKB-EC"/>
</dbReference>
<proteinExistence type="predicted"/>
<evidence type="ECO:0000313" key="1">
    <source>
        <dbReference type="EMBL" id="MPN02947.1"/>
    </source>
</evidence>
<dbReference type="InterPro" id="IPR023562">
    <property type="entry name" value="ClpP/TepA"/>
</dbReference>
<dbReference type="Gene3D" id="3.90.226.10">
    <property type="entry name" value="2-enoyl-CoA Hydratase, Chain A, domain 1"/>
    <property type="match status" value="1"/>
</dbReference>
<dbReference type="InterPro" id="IPR029045">
    <property type="entry name" value="ClpP/crotonase-like_dom_sf"/>
</dbReference>
<gene>
    <name evidence="1" type="primary">clpP_60</name>
    <name evidence="1" type="ORF">SDC9_150168</name>
</gene>
<sequence length="188" mass="20702">MNSLPFWDLHGRTMGLGSCVSTIEGLLRLQNARRPERPITLYVVGNSQAPDLTADETLMICDVILSLASPVQTIGMGFLSATQSIVLAAGTGRRWVLPHSILFLHEISFNAPGNRPLGINACSLVQPAQEASEQQFRKLMIKLNIPKYFSEVPRTLCASAAVEHGFADQVFKHHSTIVKKEVPNEHCR</sequence>
<keyword evidence="1" id="KW-0378">Hydrolase</keyword>
<name>A0A645EMB8_9ZZZZ</name>
<accession>A0A645EMB8</accession>
<organism evidence="1">
    <name type="scientific">bioreactor metagenome</name>
    <dbReference type="NCBI Taxonomy" id="1076179"/>
    <lineage>
        <taxon>unclassified sequences</taxon>
        <taxon>metagenomes</taxon>
        <taxon>ecological metagenomes</taxon>
    </lineage>
</organism>
<comment type="caution">
    <text evidence="1">The sequence shown here is derived from an EMBL/GenBank/DDBJ whole genome shotgun (WGS) entry which is preliminary data.</text>
</comment>
<dbReference type="GO" id="GO:0006508">
    <property type="term" value="P:proteolysis"/>
    <property type="evidence" value="ECO:0007669"/>
    <property type="project" value="UniProtKB-KW"/>
</dbReference>
<dbReference type="EMBL" id="VSSQ01048896">
    <property type="protein sequence ID" value="MPN02947.1"/>
    <property type="molecule type" value="Genomic_DNA"/>
</dbReference>
<reference evidence="1" key="1">
    <citation type="submission" date="2019-08" db="EMBL/GenBank/DDBJ databases">
        <authorList>
            <person name="Kucharzyk K."/>
            <person name="Murdoch R.W."/>
            <person name="Higgins S."/>
            <person name="Loffler F."/>
        </authorList>
    </citation>
    <scope>NUCLEOTIDE SEQUENCE</scope>
</reference>